<name>A0A1I0WWQ1_9FIRM</name>
<evidence type="ECO:0000256" key="1">
    <source>
        <dbReference type="ARBA" id="ARBA00022573"/>
    </source>
</evidence>
<dbReference type="STRING" id="1120918.SAMN05216249_10510"/>
<gene>
    <name evidence="5" type="primary">cbiD</name>
    <name evidence="6" type="ORF">SAMN05216249_10510</name>
</gene>
<accession>A0A1I0WWQ1</accession>
<keyword evidence="1 5" id="KW-0169">Cobalamin biosynthesis</keyword>
<dbReference type="OrthoDB" id="6439987at2"/>
<dbReference type="GO" id="GO:0043780">
    <property type="term" value="F:cobalt-precorrin-5B C1-methyltransferase activity"/>
    <property type="evidence" value="ECO:0007669"/>
    <property type="project" value="RHEA"/>
</dbReference>
<evidence type="ECO:0000256" key="5">
    <source>
        <dbReference type="HAMAP-Rule" id="MF_00787"/>
    </source>
</evidence>
<dbReference type="HAMAP" id="MF_00787">
    <property type="entry name" value="CbiD"/>
    <property type="match status" value="1"/>
</dbReference>
<comment type="function">
    <text evidence="5">Catalyzes the methylation of C-1 in cobalt-precorrin-5B to form cobalt-precorrin-6A.</text>
</comment>
<keyword evidence="7" id="KW-1185">Reference proteome</keyword>
<dbReference type="GO" id="GO:0032259">
    <property type="term" value="P:methylation"/>
    <property type="evidence" value="ECO:0007669"/>
    <property type="project" value="UniProtKB-KW"/>
</dbReference>
<dbReference type="UniPathway" id="UPA00148">
    <property type="reaction ID" value="UER00227"/>
</dbReference>
<dbReference type="PIRSF" id="PIRSF026782">
    <property type="entry name" value="CbiD"/>
    <property type="match status" value="1"/>
</dbReference>
<comment type="pathway">
    <text evidence="5">Cofactor biosynthesis; adenosylcobalamin biosynthesis; cob(II)yrinate a,c-diamide from sirohydrochlorin (anaerobic route): step 6/10.</text>
</comment>
<dbReference type="PANTHER" id="PTHR35863">
    <property type="entry name" value="COBALT-PRECORRIN-5B C(1)-METHYLTRANSFERASE"/>
    <property type="match status" value="1"/>
</dbReference>
<dbReference type="EC" id="2.1.1.195" evidence="5"/>
<dbReference type="AlphaFoldDB" id="A0A1I0WWQ1"/>
<evidence type="ECO:0000256" key="3">
    <source>
        <dbReference type="ARBA" id="ARBA00022679"/>
    </source>
</evidence>
<protein>
    <recommendedName>
        <fullName evidence="5">Cobalt-precorrin-5B C(1)-methyltransferase</fullName>
        <ecNumber evidence="5">2.1.1.195</ecNumber>
    </recommendedName>
    <alternativeName>
        <fullName evidence="5">Cobalt-precorrin-6A synthase</fullName>
    </alternativeName>
</protein>
<keyword evidence="2 5" id="KW-0489">Methyltransferase</keyword>
<sequence length="392" mass="42592">MNRNNGLEGKYVVKNNKKLAFGYTTGSCAAAASKAAAIMLLSGKKVDYVELMTPKGILLNLEILQPVIVDENGESYAQCAVKKYSGDDPDVTDNVLVFSRVNKNPHQGVHIDGGKGVGRVTKPGLDQPVGNAAINRVPRQMISDEVTKVIEDMAYDGGMDVIISIPQGEELAEKTFNPRLGIVGGISVLGTSGIVEPMSEDALIASIKAEMSLHCAAGEKYLLITPGNYGTDYAVANFGFDEKDIIQSSNYIGDTIDMAVNLEVKGILFVSHIGKFVKLAAGIMNTHSRCSDARMEILVANALMAGADPDTLKRMMDCVTTDDALSILEEKKIMKEVMDIMMPKIKFYLEHRCRKSIEMGAIVFSNVYGELGRTTNADDLMDLIKKEHNKKD</sequence>
<dbReference type="GO" id="GO:0019251">
    <property type="term" value="P:anaerobic cobalamin biosynthetic process"/>
    <property type="evidence" value="ECO:0007669"/>
    <property type="project" value="UniProtKB-UniRule"/>
</dbReference>
<proteinExistence type="inferred from homology"/>
<comment type="similarity">
    <text evidence="5">Belongs to the CbiD family.</text>
</comment>
<dbReference type="InterPro" id="IPR036074">
    <property type="entry name" value="CbiD_sf"/>
</dbReference>
<dbReference type="SUPFAM" id="SSF111342">
    <property type="entry name" value="CbiD-like"/>
    <property type="match status" value="1"/>
</dbReference>
<dbReference type="Gene3D" id="3.30.2110.10">
    <property type="entry name" value="CbiD-like"/>
    <property type="match status" value="1"/>
</dbReference>
<evidence type="ECO:0000313" key="7">
    <source>
        <dbReference type="Proteomes" id="UP000198838"/>
    </source>
</evidence>
<dbReference type="Pfam" id="PF01888">
    <property type="entry name" value="CbiD"/>
    <property type="match status" value="1"/>
</dbReference>
<dbReference type="Proteomes" id="UP000198838">
    <property type="component" value="Unassembled WGS sequence"/>
</dbReference>
<dbReference type="NCBIfam" id="TIGR00312">
    <property type="entry name" value="cbiD"/>
    <property type="match status" value="1"/>
</dbReference>
<evidence type="ECO:0000313" key="6">
    <source>
        <dbReference type="EMBL" id="SFA92476.1"/>
    </source>
</evidence>
<dbReference type="EMBL" id="FOJY01000005">
    <property type="protein sequence ID" value="SFA92476.1"/>
    <property type="molecule type" value="Genomic_DNA"/>
</dbReference>
<keyword evidence="3 5" id="KW-0808">Transferase</keyword>
<evidence type="ECO:0000256" key="2">
    <source>
        <dbReference type="ARBA" id="ARBA00022603"/>
    </source>
</evidence>
<dbReference type="InterPro" id="IPR002748">
    <property type="entry name" value="CbiD"/>
</dbReference>
<organism evidence="6 7">
    <name type="scientific">Acetitomaculum ruminis DSM 5522</name>
    <dbReference type="NCBI Taxonomy" id="1120918"/>
    <lineage>
        <taxon>Bacteria</taxon>
        <taxon>Bacillati</taxon>
        <taxon>Bacillota</taxon>
        <taxon>Clostridia</taxon>
        <taxon>Lachnospirales</taxon>
        <taxon>Lachnospiraceae</taxon>
        <taxon>Acetitomaculum</taxon>
    </lineage>
</organism>
<comment type="catalytic activity">
    <reaction evidence="5">
        <text>Co-precorrin-5B + S-adenosyl-L-methionine = Co-precorrin-6A + S-adenosyl-L-homocysteine</text>
        <dbReference type="Rhea" id="RHEA:26285"/>
        <dbReference type="ChEBI" id="CHEBI:57856"/>
        <dbReference type="ChEBI" id="CHEBI:59789"/>
        <dbReference type="ChEBI" id="CHEBI:60063"/>
        <dbReference type="ChEBI" id="CHEBI:60064"/>
        <dbReference type="EC" id="2.1.1.195"/>
    </reaction>
</comment>
<evidence type="ECO:0000256" key="4">
    <source>
        <dbReference type="ARBA" id="ARBA00022691"/>
    </source>
</evidence>
<keyword evidence="4 5" id="KW-0949">S-adenosyl-L-methionine</keyword>
<dbReference type="PANTHER" id="PTHR35863:SF1">
    <property type="entry name" value="COBALT-PRECORRIN-5B C(1)-METHYLTRANSFERASE"/>
    <property type="match status" value="1"/>
</dbReference>
<reference evidence="6 7" key="1">
    <citation type="submission" date="2016-10" db="EMBL/GenBank/DDBJ databases">
        <authorList>
            <person name="de Groot N.N."/>
        </authorList>
    </citation>
    <scope>NUCLEOTIDE SEQUENCE [LARGE SCALE GENOMIC DNA]</scope>
    <source>
        <strain evidence="6 7">DSM 5522</strain>
    </source>
</reference>